<keyword evidence="2" id="KW-0677">Repeat</keyword>
<sequence length="278" mass="32536">MGNLKRKLERLRLIRENNERASREVVEIWDSVISKNLENLGKERYVVLEQICIAALDCFNLGIAEQCIRELYDEFPNSTRVRVLESMLYEADENYKSALQILNDIIKQDVNNSSARKRKVAIYKSLGKNAEAIKELTEYLKIFAADVECWQELSEMYINEHDYNKAAFCVEELILHNPHNHLLYQRYADVRYTQGGLENIELARTYYYQAFLLNPRNMRALYGIYLASTAIINNSKNLSAKKKEMTNKIIDWCLREIRNKYAEKGISDLEEQLSALEI</sequence>
<dbReference type="AlphaFoldDB" id="A0A653CW38"/>
<proteinExistence type="inferred from homology"/>
<keyword evidence="7" id="KW-1185">Reference proteome</keyword>
<keyword evidence="3" id="KW-0802">TPR repeat</keyword>
<evidence type="ECO:0000256" key="4">
    <source>
        <dbReference type="RuleBase" id="RU367091"/>
    </source>
</evidence>
<dbReference type="OrthoDB" id="124397at2759"/>
<comment type="subunit">
    <text evidence="4">Component of the ER membrane protein complex (EMC).</text>
</comment>
<dbReference type="EMBL" id="CAACVG010009114">
    <property type="protein sequence ID" value="VEN52134.1"/>
    <property type="molecule type" value="Genomic_DNA"/>
</dbReference>
<evidence type="ECO:0000313" key="6">
    <source>
        <dbReference type="EMBL" id="VEN52134.1"/>
    </source>
</evidence>
<dbReference type="InterPro" id="IPR055217">
    <property type="entry name" value="TPR_EMC2"/>
</dbReference>
<evidence type="ECO:0000259" key="5">
    <source>
        <dbReference type="Pfam" id="PF22890"/>
    </source>
</evidence>
<dbReference type="Pfam" id="PF22890">
    <property type="entry name" value="TPR_EMC2"/>
    <property type="match status" value="1"/>
</dbReference>
<evidence type="ECO:0000256" key="2">
    <source>
        <dbReference type="ARBA" id="ARBA00022737"/>
    </source>
</evidence>
<feature type="domain" description="EMC2 TPR-like" evidence="5">
    <location>
        <begin position="83"/>
        <end position="190"/>
    </location>
</feature>
<dbReference type="GO" id="GO:0072546">
    <property type="term" value="C:EMC complex"/>
    <property type="evidence" value="ECO:0007669"/>
    <property type="project" value="UniProtKB-UniRule"/>
</dbReference>
<evidence type="ECO:0000313" key="7">
    <source>
        <dbReference type="Proteomes" id="UP000410492"/>
    </source>
</evidence>
<dbReference type="SUPFAM" id="SSF48452">
    <property type="entry name" value="TPR-like"/>
    <property type="match status" value="1"/>
</dbReference>
<name>A0A653CW38_CALMS</name>
<accession>A0A653CW38</accession>
<evidence type="ECO:0000256" key="3">
    <source>
        <dbReference type="ARBA" id="ARBA00022803"/>
    </source>
</evidence>
<evidence type="ECO:0000256" key="1">
    <source>
        <dbReference type="ARBA" id="ARBA00010361"/>
    </source>
</evidence>
<dbReference type="PANTHER" id="PTHR12760">
    <property type="entry name" value="TETRATRICOPEPTIDE REPEAT PROTEIN"/>
    <property type="match status" value="1"/>
</dbReference>
<protein>
    <recommendedName>
        <fullName evidence="4">ER membrane protein complex subunit 2</fullName>
    </recommendedName>
</protein>
<comment type="similarity">
    <text evidence="1 4">Belongs to the EMC2 family.</text>
</comment>
<dbReference type="InterPro" id="IPR039856">
    <property type="entry name" value="EMC2-like"/>
</dbReference>
<keyword evidence="4" id="KW-0472">Membrane</keyword>
<comment type="subcellular location">
    <subcellularLocation>
        <location evidence="4">Endoplasmic reticulum membrane</location>
        <topology evidence="4">Peripheral membrane protein</topology>
        <orientation evidence="4">Cytoplasmic side</orientation>
    </subcellularLocation>
</comment>
<keyword evidence="4" id="KW-0256">Endoplasmic reticulum</keyword>
<gene>
    <name evidence="6" type="ORF">CALMAC_LOCUS12377</name>
</gene>
<comment type="function">
    <text evidence="4">Part of the endoplasmic reticulum membrane protein complex (EMC) that enables the energy-independent insertion into endoplasmic reticulum membranes of newly synthesized membrane proteins.</text>
</comment>
<dbReference type="InterPro" id="IPR011990">
    <property type="entry name" value="TPR-like_helical_dom_sf"/>
</dbReference>
<organism evidence="6 7">
    <name type="scientific">Callosobruchus maculatus</name>
    <name type="common">Southern cowpea weevil</name>
    <name type="synonym">Pulse bruchid</name>
    <dbReference type="NCBI Taxonomy" id="64391"/>
    <lineage>
        <taxon>Eukaryota</taxon>
        <taxon>Metazoa</taxon>
        <taxon>Ecdysozoa</taxon>
        <taxon>Arthropoda</taxon>
        <taxon>Hexapoda</taxon>
        <taxon>Insecta</taxon>
        <taxon>Pterygota</taxon>
        <taxon>Neoptera</taxon>
        <taxon>Endopterygota</taxon>
        <taxon>Coleoptera</taxon>
        <taxon>Polyphaga</taxon>
        <taxon>Cucujiformia</taxon>
        <taxon>Chrysomeloidea</taxon>
        <taxon>Chrysomelidae</taxon>
        <taxon>Bruchinae</taxon>
        <taxon>Bruchini</taxon>
        <taxon>Callosobruchus</taxon>
    </lineage>
</organism>
<reference evidence="6 7" key="1">
    <citation type="submission" date="2019-01" db="EMBL/GenBank/DDBJ databases">
        <authorList>
            <person name="Sayadi A."/>
        </authorList>
    </citation>
    <scope>NUCLEOTIDE SEQUENCE [LARGE SCALE GENOMIC DNA]</scope>
</reference>
<dbReference type="Gene3D" id="1.25.40.10">
    <property type="entry name" value="Tetratricopeptide repeat domain"/>
    <property type="match status" value="1"/>
</dbReference>
<dbReference type="Proteomes" id="UP000410492">
    <property type="component" value="Unassembled WGS sequence"/>
</dbReference>